<gene>
    <name evidence="1" type="ORF">TELCIR_16052</name>
</gene>
<proteinExistence type="predicted"/>
<organism evidence="1 2">
    <name type="scientific">Teladorsagia circumcincta</name>
    <name type="common">Brown stomach worm</name>
    <name type="synonym">Ostertagia circumcincta</name>
    <dbReference type="NCBI Taxonomy" id="45464"/>
    <lineage>
        <taxon>Eukaryota</taxon>
        <taxon>Metazoa</taxon>
        <taxon>Ecdysozoa</taxon>
        <taxon>Nematoda</taxon>
        <taxon>Chromadorea</taxon>
        <taxon>Rhabditida</taxon>
        <taxon>Rhabditina</taxon>
        <taxon>Rhabditomorpha</taxon>
        <taxon>Strongyloidea</taxon>
        <taxon>Trichostrongylidae</taxon>
        <taxon>Teladorsagia</taxon>
    </lineage>
</organism>
<evidence type="ECO:0000313" key="1">
    <source>
        <dbReference type="EMBL" id="PIO62387.1"/>
    </source>
</evidence>
<dbReference type="Proteomes" id="UP000230423">
    <property type="component" value="Unassembled WGS sequence"/>
</dbReference>
<evidence type="ECO:0000313" key="2">
    <source>
        <dbReference type="Proteomes" id="UP000230423"/>
    </source>
</evidence>
<keyword evidence="2" id="KW-1185">Reference proteome</keyword>
<accession>A0A2G9TWS3</accession>
<sequence>MLSAIDCFRLLFIICHEKAMTSFLTISRASMKSRTW</sequence>
<dbReference type="AlphaFoldDB" id="A0A2G9TWS3"/>
<dbReference type="EMBL" id="KZ352173">
    <property type="protein sequence ID" value="PIO62387.1"/>
    <property type="molecule type" value="Genomic_DNA"/>
</dbReference>
<protein>
    <submittedName>
        <fullName evidence="1">Uncharacterized protein</fullName>
    </submittedName>
</protein>
<reference evidence="1 2" key="1">
    <citation type="submission" date="2015-09" db="EMBL/GenBank/DDBJ databases">
        <title>Draft genome of the parasitic nematode Teladorsagia circumcincta isolate WARC Sus (inbred).</title>
        <authorList>
            <person name="Mitreva M."/>
        </authorList>
    </citation>
    <scope>NUCLEOTIDE SEQUENCE [LARGE SCALE GENOMIC DNA]</scope>
    <source>
        <strain evidence="1 2">S</strain>
    </source>
</reference>
<name>A0A2G9TWS3_TELCI</name>